<evidence type="ECO:0000313" key="3">
    <source>
        <dbReference type="Proteomes" id="UP000317155"/>
    </source>
</evidence>
<protein>
    <submittedName>
        <fullName evidence="2">Uncharacterized protein</fullName>
    </submittedName>
</protein>
<dbReference type="AlphaFoldDB" id="A0A550JIS1"/>
<reference evidence="2 3" key="1">
    <citation type="submission" date="2019-07" db="EMBL/GenBank/DDBJ databases">
        <title>Insights of Desulfuromonas acetexigens electromicrobiology.</title>
        <authorList>
            <person name="Katuri K."/>
            <person name="Sapireddy V."/>
            <person name="Shaw D.R."/>
            <person name="Saikaly P."/>
        </authorList>
    </citation>
    <scope>NUCLEOTIDE SEQUENCE [LARGE SCALE GENOMIC DNA]</scope>
    <source>
        <strain evidence="2 3">2873</strain>
    </source>
</reference>
<keyword evidence="1" id="KW-0812">Transmembrane</keyword>
<keyword evidence="1" id="KW-1133">Transmembrane helix</keyword>
<name>A0A550JIS1_9BACT</name>
<evidence type="ECO:0000256" key="1">
    <source>
        <dbReference type="SAM" id="Phobius"/>
    </source>
</evidence>
<evidence type="ECO:0000313" key="2">
    <source>
        <dbReference type="EMBL" id="TRO83117.1"/>
    </source>
</evidence>
<gene>
    <name evidence="2" type="ORF">FL622_03270</name>
</gene>
<keyword evidence="1" id="KW-0472">Membrane</keyword>
<keyword evidence="3" id="KW-1185">Reference proteome</keyword>
<proteinExistence type="predicted"/>
<accession>A0A550JIS1</accession>
<dbReference type="EMBL" id="VJVV01000002">
    <property type="protein sequence ID" value="TRO83117.1"/>
    <property type="molecule type" value="Genomic_DNA"/>
</dbReference>
<feature type="transmembrane region" description="Helical" evidence="1">
    <location>
        <begin position="29"/>
        <end position="53"/>
    </location>
</feature>
<dbReference type="RefSeq" id="WP_092055608.1">
    <property type="nucleotide sequence ID" value="NZ_FOJJ01000012.1"/>
</dbReference>
<organism evidence="2 3">
    <name type="scientific">Trichloromonas acetexigens</name>
    <dbReference type="NCBI Taxonomy" id="38815"/>
    <lineage>
        <taxon>Bacteria</taxon>
        <taxon>Pseudomonadati</taxon>
        <taxon>Thermodesulfobacteriota</taxon>
        <taxon>Desulfuromonadia</taxon>
        <taxon>Desulfuromonadales</taxon>
        <taxon>Trichloromonadaceae</taxon>
        <taxon>Trichloromonas</taxon>
    </lineage>
</organism>
<comment type="caution">
    <text evidence="2">The sequence shown here is derived from an EMBL/GenBank/DDBJ whole genome shotgun (WGS) entry which is preliminary data.</text>
</comment>
<dbReference type="Proteomes" id="UP000317155">
    <property type="component" value="Unassembled WGS sequence"/>
</dbReference>
<sequence>MSLIIAIPVGLLCLYLSWLSIGKNSRTSLVLLLVGCAALGGSFLIILVSWLLWPEFSSAMP</sequence>